<evidence type="ECO:0000256" key="1">
    <source>
        <dbReference type="ARBA" id="ARBA00001974"/>
    </source>
</evidence>
<keyword evidence="3" id="KW-0285">Flavoprotein</keyword>
<dbReference type="PRINTS" id="PR00368">
    <property type="entry name" value="FADPNR"/>
</dbReference>
<dbReference type="RefSeq" id="WP_251583899.1">
    <property type="nucleotide sequence ID" value="NZ_JBHTKX010000001.1"/>
</dbReference>
<sequence>MTYDCIIVGGGPAGLNAALVLGRARKSVLVIDAEEPRNRVTRHSHGFLTRDGITPHEFRRVAKEQIEAYPNVTFTTDTAISAGGADGDFSITTEKGTTYHSKKLLLAIGKRDLKLPIDGLAEVYGKSAFVCPYCDGWELRDQKLVVIVSHDKALHMAKTLSGWSRDFTICTNGDEKLTEQDREELNKHNISVFDTRISEIKSIGGMVESVHLEDGTMIPCTGIFFAPELGIGSDLPQLLDCESSEDGTIVVDKFGKTSVPGVYSAGDSATQMYQLIMAASMGSLAAVGINSELLAEAWEQSW</sequence>
<dbReference type="PRINTS" id="PR00469">
    <property type="entry name" value="PNDRDTASEII"/>
</dbReference>
<dbReference type="InterPro" id="IPR036188">
    <property type="entry name" value="FAD/NAD-bd_sf"/>
</dbReference>
<dbReference type="Gene3D" id="3.50.50.60">
    <property type="entry name" value="FAD/NAD(P)-binding domain"/>
    <property type="match status" value="2"/>
</dbReference>
<accession>A0ABW3PRH5</accession>
<dbReference type="PANTHER" id="PTHR48105">
    <property type="entry name" value="THIOREDOXIN REDUCTASE 1-RELATED-RELATED"/>
    <property type="match status" value="1"/>
</dbReference>
<dbReference type="Pfam" id="PF07992">
    <property type="entry name" value="Pyr_redox_2"/>
    <property type="match status" value="1"/>
</dbReference>
<evidence type="ECO:0000256" key="4">
    <source>
        <dbReference type="ARBA" id="ARBA00023002"/>
    </source>
</evidence>
<keyword evidence="7" id="KW-1185">Reference proteome</keyword>
<evidence type="ECO:0000259" key="5">
    <source>
        <dbReference type="Pfam" id="PF07992"/>
    </source>
</evidence>
<organism evidence="6 7">
    <name type="scientific">Paenibacillus provencensis</name>
    <dbReference type="NCBI Taxonomy" id="441151"/>
    <lineage>
        <taxon>Bacteria</taxon>
        <taxon>Bacillati</taxon>
        <taxon>Bacillota</taxon>
        <taxon>Bacilli</taxon>
        <taxon>Bacillales</taxon>
        <taxon>Paenibacillaceae</taxon>
        <taxon>Paenibacillus</taxon>
    </lineage>
</organism>
<comment type="subunit">
    <text evidence="2">Homodimer.</text>
</comment>
<evidence type="ECO:0000313" key="7">
    <source>
        <dbReference type="Proteomes" id="UP001597169"/>
    </source>
</evidence>
<comment type="caution">
    <text evidence="6">The sequence shown here is derived from an EMBL/GenBank/DDBJ whole genome shotgun (WGS) entry which is preliminary data.</text>
</comment>
<dbReference type="SUPFAM" id="SSF51905">
    <property type="entry name" value="FAD/NAD(P)-binding domain"/>
    <property type="match status" value="1"/>
</dbReference>
<proteinExistence type="predicted"/>
<comment type="cofactor">
    <cofactor evidence="1">
        <name>FAD</name>
        <dbReference type="ChEBI" id="CHEBI:57692"/>
    </cofactor>
</comment>
<feature type="domain" description="FAD/NAD(P)-binding" evidence="5">
    <location>
        <begin position="3"/>
        <end position="280"/>
    </location>
</feature>
<dbReference type="EMBL" id="JBHTKX010000001">
    <property type="protein sequence ID" value="MFD1128077.1"/>
    <property type="molecule type" value="Genomic_DNA"/>
</dbReference>
<evidence type="ECO:0000313" key="6">
    <source>
        <dbReference type="EMBL" id="MFD1128077.1"/>
    </source>
</evidence>
<dbReference type="Proteomes" id="UP001597169">
    <property type="component" value="Unassembled WGS sequence"/>
</dbReference>
<dbReference type="InterPro" id="IPR023753">
    <property type="entry name" value="FAD/NAD-binding_dom"/>
</dbReference>
<name>A0ABW3PRH5_9BACL</name>
<reference evidence="7" key="1">
    <citation type="journal article" date="2019" name="Int. J. Syst. Evol. Microbiol.">
        <title>The Global Catalogue of Microorganisms (GCM) 10K type strain sequencing project: providing services to taxonomists for standard genome sequencing and annotation.</title>
        <authorList>
            <consortium name="The Broad Institute Genomics Platform"/>
            <consortium name="The Broad Institute Genome Sequencing Center for Infectious Disease"/>
            <person name="Wu L."/>
            <person name="Ma J."/>
        </authorList>
    </citation>
    <scope>NUCLEOTIDE SEQUENCE [LARGE SCALE GENOMIC DNA]</scope>
    <source>
        <strain evidence="7">CCUG 53519</strain>
    </source>
</reference>
<keyword evidence="4" id="KW-0560">Oxidoreductase</keyword>
<dbReference type="InterPro" id="IPR050097">
    <property type="entry name" value="Ferredoxin-NADP_redctase_2"/>
</dbReference>
<evidence type="ECO:0000256" key="3">
    <source>
        <dbReference type="ARBA" id="ARBA00022630"/>
    </source>
</evidence>
<gene>
    <name evidence="6" type="ORF">ACFQ3J_07825</name>
</gene>
<protein>
    <submittedName>
        <fullName evidence="6">NAD(P)/FAD-dependent oxidoreductase</fullName>
    </submittedName>
</protein>
<evidence type="ECO:0000256" key="2">
    <source>
        <dbReference type="ARBA" id="ARBA00011738"/>
    </source>
</evidence>